<feature type="transmembrane region" description="Helical" evidence="1">
    <location>
        <begin position="6"/>
        <end position="30"/>
    </location>
</feature>
<dbReference type="Pfam" id="PF26623">
    <property type="entry name" value="Psb35"/>
    <property type="match status" value="1"/>
</dbReference>
<keyword evidence="1" id="KW-0812">Transmembrane</keyword>
<evidence type="ECO:0008006" key="4">
    <source>
        <dbReference type="Google" id="ProtNLM"/>
    </source>
</evidence>
<gene>
    <name evidence="2" type="ORF">JX360_17350</name>
</gene>
<organism evidence="2 3">
    <name type="scientific">Thermostichus vulcanus str. 'Rupite'</name>
    <dbReference type="NCBI Taxonomy" id="2813851"/>
    <lineage>
        <taxon>Bacteria</taxon>
        <taxon>Bacillati</taxon>
        <taxon>Cyanobacteriota</taxon>
        <taxon>Cyanophyceae</taxon>
        <taxon>Thermostichales</taxon>
        <taxon>Thermostichaceae</taxon>
        <taxon>Thermostichus</taxon>
    </lineage>
</organism>
<protein>
    <recommendedName>
        <fullName evidence="4">High light inducible protein</fullName>
    </recommendedName>
</protein>
<dbReference type="EMBL" id="JAFIRA010000104">
    <property type="protein sequence ID" value="MCJ2544644.1"/>
    <property type="molecule type" value="Genomic_DNA"/>
</dbReference>
<evidence type="ECO:0000256" key="1">
    <source>
        <dbReference type="SAM" id="Phobius"/>
    </source>
</evidence>
<reference evidence="2" key="1">
    <citation type="submission" date="2021-02" db="EMBL/GenBank/DDBJ databases">
        <title>The CRISPR/cas machinery reduction and long-range gene transfer in the hot spring cyanobacterium Synechococcus.</title>
        <authorList>
            <person name="Dvorak P."/>
            <person name="Jahodarova E."/>
            <person name="Hasler P."/>
            <person name="Poulickova A."/>
        </authorList>
    </citation>
    <scope>NUCLEOTIDE SEQUENCE</scope>
    <source>
        <strain evidence="2">Rupite</strain>
    </source>
</reference>
<keyword evidence="1" id="KW-0472">Membrane</keyword>
<keyword evidence="1" id="KW-1133">Transmembrane helix</keyword>
<feature type="non-terminal residue" evidence="2">
    <location>
        <position position="91"/>
    </location>
</feature>
<keyword evidence="3" id="KW-1185">Reference proteome</keyword>
<sequence length="91" mass="9908">MMTDNPFLLYVGVMVAGLVAAVAVGSMAFFNSKRPAGWEGAGRPRYVPQYGQDSETPPEWEIGWTEKAERWNGRLAMLGFVISIAVEATVG</sequence>
<dbReference type="Gene3D" id="1.10.3460.10">
    <property type="entry name" value="Chlorophyll a/b binding protein domain"/>
    <property type="match status" value="1"/>
</dbReference>
<dbReference type="NCBIfam" id="NF047378">
    <property type="entry name" value="photo_II_Psb35"/>
    <property type="match status" value="1"/>
</dbReference>
<name>A0ABT0CFV0_THEVL</name>
<dbReference type="SUPFAM" id="SSF103511">
    <property type="entry name" value="Chlorophyll a-b binding protein"/>
    <property type="match status" value="1"/>
</dbReference>
<accession>A0ABT0CFV0</accession>
<evidence type="ECO:0000313" key="3">
    <source>
        <dbReference type="Proteomes" id="UP000830835"/>
    </source>
</evidence>
<dbReference type="InterPro" id="IPR058149">
    <property type="entry name" value="Psb35"/>
</dbReference>
<evidence type="ECO:0000313" key="2">
    <source>
        <dbReference type="EMBL" id="MCJ2544644.1"/>
    </source>
</evidence>
<dbReference type="Proteomes" id="UP000830835">
    <property type="component" value="Unassembled WGS sequence"/>
</dbReference>
<proteinExistence type="predicted"/>
<comment type="caution">
    <text evidence="2">The sequence shown here is derived from an EMBL/GenBank/DDBJ whole genome shotgun (WGS) entry which is preliminary data.</text>
</comment>